<dbReference type="AlphaFoldDB" id="A0A2N6N7X5"/>
<reference evidence="2 3" key="1">
    <citation type="journal article" date="2016" name="Appl. Microbiol. Biotechnol.">
        <title>Characterization of T-DNA insertion mutants with decreased virulence in the entomopathogenic fungus Beauveria bassiana JEF-007.</title>
        <authorList>
            <person name="Kim S."/>
            <person name="Lee S.J."/>
            <person name="Nai Y.S."/>
            <person name="Yu J.S."/>
            <person name="Lee M.R."/>
            <person name="Yang Y.T."/>
            <person name="Kim J.S."/>
        </authorList>
    </citation>
    <scope>NUCLEOTIDE SEQUENCE [LARGE SCALE GENOMIC DNA]</scope>
    <source>
        <strain evidence="2 3">JEF-007</strain>
    </source>
</reference>
<keyword evidence="1" id="KW-1133">Transmembrane helix</keyword>
<evidence type="ECO:0000256" key="1">
    <source>
        <dbReference type="SAM" id="Phobius"/>
    </source>
</evidence>
<keyword evidence="1" id="KW-0812">Transmembrane</keyword>
<sequence length="140" mass="15142">MMEVGMKTLTASMQSAVKLGTMRPTIPTPLGVISRLRETDYCGEDDEVADKTWREARVSVNGLLVRAKGMLLTLRPGDPDSVRRRTQLNTRFGNDRLSTSANYTTTKRAAVMVMLILAANLAVAVGIVVGIVPLHLCVGA</sequence>
<dbReference type="Proteomes" id="UP000235728">
    <property type="component" value="Unassembled WGS sequence"/>
</dbReference>
<accession>A0A2N6N7X5</accession>
<evidence type="ECO:0000313" key="3">
    <source>
        <dbReference type="Proteomes" id="UP000235728"/>
    </source>
</evidence>
<gene>
    <name evidence="2" type="ORF">BM221_010783</name>
</gene>
<feature type="transmembrane region" description="Helical" evidence="1">
    <location>
        <begin position="109"/>
        <end position="136"/>
    </location>
</feature>
<keyword evidence="1" id="KW-0472">Membrane</keyword>
<organism evidence="2 3">
    <name type="scientific">Beauveria bassiana</name>
    <name type="common">White muscardine disease fungus</name>
    <name type="synonym">Tritirachium shiotae</name>
    <dbReference type="NCBI Taxonomy" id="176275"/>
    <lineage>
        <taxon>Eukaryota</taxon>
        <taxon>Fungi</taxon>
        <taxon>Dikarya</taxon>
        <taxon>Ascomycota</taxon>
        <taxon>Pezizomycotina</taxon>
        <taxon>Sordariomycetes</taxon>
        <taxon>Hypocreomycetidae</taxon>
        <taxon>Hypocreales</taxon>
        <taxon>Cordycipitaceae</taxon>
        <taxon>Beauveria</taxon>
    </lineage>
</organism>
<name>A0A2N6N7X5_BEABA</name>
<protein>
    <submittedName>
        <fullName evidence="2">Uncharacterized protein</fullName>
    </submittedName>
</protein>
<dbReference type="EMBL" id="MRVG01000024">
    <property type="protein sequence ID" value="PMB63373.1"/>
    <property type="molecule type" value="Genomic_DNA"/>
</dbReference>
<evidence type="ECO:0000313" key="2">
    <source>
        <dbReference type="EMBL" id="PMB63373.1"/>
    </source>
</evidence>
<comment type="caution">
    <text evidence="2">The sequence shown here is derived from an EMBL/GenBank/DDBJ whole genome shotgun (WGS) entry which is preliminary data.</text>
</comment>
<proteinExistence type="predicted"/>